<dbReference type="InterPro" id="IPR015443">
    <property type="entry name" value="Aldose_1-epimerase"/>
</dbReference>
<keyword evidence="6 8" id="KW-0413">Isomerase</keyword>
<evidence type="ECO:0000256" key="3">
    <source>
        <dbReference type="ARBA" id="ARBA00006206"/>
    </source>
</evidence>
<comment type="pathway">
    <text evidence="2 8">Carbohydrate metabolism; hexose metabolism.</text>
</comment>
<dbReference type="EMBL" id="JBBYAF010000002">
    <property type="protein sequence ID" value="MEL3970907.1"/>
    <property type="molecule type" value="Genomic_DNA"/>
</dbReference>
<dbReference type="InterPro" id="IPR018052">
    <property type="entry name" value="Ald1_epimerase_CS"/>
</dbReference>
<dbReference type="PANTHER" id="PTHR10091">
    <property type="entry name" value="ALDOSE-1-EPIMERASE"/>
    <property type="match status" value="1"/>
</dbReference>
<keyword evidence="10" id="KW-1185">Reference proteome</keyword>
<dbReference type="SUPFAM" id="SSF74650">
    <property type="entry name" value="Galactose mutarotase-like"/>
    <property type="match status" value="1"/>
</dbReference>
<evidence type="ECO:0000313" key="10">
    <source>
        <dbReference type="Proteomes" id="UP001389717"/>
    </source>
</evidence>
<protein>
    <recommendedName>
        <fullName evidence="5 8">Aldose 1-epimerase</fullName>
        <ecNumber evidence="4 8">5.1.3.3</ecNumber>
    </recommendedName>
</protein>
<evidence type="ECO:0000256" key="5">
    <source>
        <dbReference type="ARBA" id="ARBA00014165"/>
    </source>
</evidence>
<evidence type="ECO:0000256" key="6">
    <source>
        <dbReference type="ARBA" id="ARBA00023235"/>
    </source>
</evidence>
<dbReference type="NCBIfam" id="NF008277">
    <property type="entry name" value="PRK11055.1"/>
    <property type="match status" value="1"/>
</dbReference>
<dbReference type="Gene3D" id="2.70.98.10">
    <property type="match status" value="1"/>
</dbReference>
<accession>A0ABU9K4J0</accession>
<dbReference type="PROSITE" id="PS00545">
    <property type="entry name" value="ALDOSE_1_EPIMERASE"/>
    <property type="match status" value="1"/>
</dbReference>
<dbReference type="InterPro" id="IPR008183">
    <property type="entry name" value="Aldose_1/G6P_1-epimerase"/>
</dbReference>
<comment type="caution">
    <text evidence="9">The sequence shown here is derived from an EMBL/GenBank/DDBJ whole genome shotgun (WGS) entry which is preliminary data.</text>
</comment>
<dbReference type="Pfam" id="PF01263">
    <property type="entry name" value="Aldose_epim"/>
    <property type="match status" value="1"/>
</dbReference>
<dbReference type="InterPro" id="IPR014718">
    <property type="entry name" value="GH-type_carb-bd"/>
</dbReference>
<sequence>MDIRKEIFGEIEGKQVDSYSLKNDHGMEVSFITYGGTVTKILAPDRNGCLENVVLGFDTLDEYIKHTHYFGAIAGRVAGRIGNARYSWNGKTVELTPNEGRNHLHGGSIGFNHVIWNEEKVSVAADRVSVTISYYSRNGEEGYPGNLKVDASYTLTDKGSFLIEYQAETDSDTPVNLTNHSYFNLSGDAKYPILDHTLQMEADAYLPLTEENLPTGEIRHVEGTPFDFRQPRTILEGMGESEETKDGYDHPFVLKKDGSVVLSHAGSGRTMTVETDQKSVVLYTGNFLTGERLSGGGTAGRHKGLCLETQGYPDAVNHPHFPSVMVKAGEVDRASTVYTFGVKE</sequence>
<evidence type="ECO:0000313" key="9">
    <source>
        <dbReference type="EMBL" id="MEL3970907.1"/>
    </source>
</evidence>
<dbReference type="CDD" id="cd09019">
    <property type="entry name" value="galactose_mutarotase_like"/>
    <property type="match status" value="1"/>
</dbReference>
<dbReference type="Proteomes" id="UP001389717">
    <property type="component" value="Unassembled WGS sequence"/>
</dbReference>
<dbReference type="InterPro" id="IPR011013">
    <property type="entry name" value="Gal_mutarotase_sf_dom"/>
</dbReference>
<reference evidence="9 10" key="1">
    <citation type="submission" date="2024-04" db="EMBL/GenBank/DDBJ databases">
        <title>Bacillus oryzaecorticis sp. nov., a moderately halophilic bacterium isolated from rice husks.</title>
        <authorList>
            <person name="Zhu H.-S."/>
        </authorList>
    </citation>
    <scope>NUCLEOTIDE SEQUENCE [LARGE SCALE GENOMIC DNA]</scope>
    <source>
        <strain evidence="9 10">ZC255</strain>
    </source>
</reference>
<dbReference type="RefSeq" id="WP_341979591.1">
    <property type="nucleotide sequence ID" value="NZ_JBBYAF010000002.1"/>
</dbReference>
<dbReference type="InterPro" id="IPR047215">
    <property type="entry name" value="Galactose_mutarotase-like"/>
</dbReference>
<evidence type="ECO:0000256" key="7">
    <source>
        <dbReference type="ARBA" id="ARBA00023277"/>
    </source>
</evidence>
<dbReference type="EC" id="5.1.3.3" evidence="4 8"/>
<evidence type="ECO:0000256" key="4">
    <source>
        <dbReference type="ARBA" id="ARBA00013185"/>
    </source>
</evidence>
<dbReference type="PANTHER" id="PTHR10091:SF0">
    <property type="entry name" value="GALACTOSE MUTAROTASE"/>
    <property type="match status" value="1"/>
</dbReference>
<comment type="catalytic activity">
    <reaction evidence="1 8">
        <text>alpha-D-glucose = beta-D-glucose</text>
        <dbReference type="Rhea" id="RHEA:10264"/>
        <dbReference type="ChEBI" id="CHEBI:15903"/>
        <dbReference type="ChEBI" id="CHEBI:17925"/>
        <dbReference type="EC" id="5.1.3.3"/>
    </reaction>
</comment>
<name>A0ABU9K4J0_9BACI</name>
<evidence type="ECO:0000256" key="1">
    <source>
        <dbReference type="ARBA" id="ARBA00001614"/>
    </source>
</evidence>
<dbReference type="GO" id="GO:0016853">
    <property type="term" value="F:isomerase activity"/>
    <property type="evidence" value="ECO:0007669"/>
    <property type="project" value="UniProtKB-KW"/>
</dbReference>
<evidence type="ECO:0000256" key="2">
    <source>
        <dbReference type="ARBA" id="ARBA00005028"/>
    </source>
</evidence>
<proteinExistence type="inferred from homology"/>
<comment type="similarity">
    <text evidence="3 8">Belongs to the aldose epimerase family.</text>
</comment>
<organism evidence="9 10">
    <name type="scientific">Rossellomorea oryzaecorticis</name>
    <dbReference type="NCBI Taxonomy" id="1396505"/>
    <lineage>
        <taxon>Bacteria</taxon>
        <taxon>Bacillati</taxon>
        <taxon>Bacillota</taxon>
        <taxon>Bacilli</taxon>
        <taxon>Bacillales</taxon>
        <taxon>Bacillaceae</taxon>
        <taxon>Rossellomorea</taxon>
    </lineage>
</organism>
<keyword evidence="7 8" id="KW-0119">Carbohydrate metabolism</keyword>
<dbReference type="PIRSF" id="PIRSF005096">
    <property type="entry name" value="GALM"/>
    <property type="match status" value="1"/>
</dbReference>
<evidence type="ECO:0000256" key="8">
    <source>
        <dbReference type="PIRNR" id="PIRNR005096"/>
    </source>
</evidence>
<gene>
    <name evidence="9" type="ORF">AAEO50_01330</name>
</gene>